<gene>
    <name evidence="1" type="ORF">J0911_16930</name>
</gene>
<reference evidence="2" key="1">
    <citation type="submission" date="2023-07" db="EMBL/GenBank/DDBJ databases">
        <title>Myceligenerans salitolerans sp. nov., a halotolerant actinomycete isolated from a salt lake in Xinjiang, China.</title>
        <authorList>
            <person name="Guan T."/>
        </authorList>
    </citation>
    <scope>NUCLEOTIDE SEQUENCE [LARGE SCALE GENOMIC DNA]</scope>
    <source>
        <strain evidence="2">XHU 5031</strain>
    </source>
</reference>
<evidence type="ECO:0008006" key="3">
    <source>
        <dbReference type="Google" id="ProtNLM"/>
    </source>
</evidence>
<keyword evidence="2" id="KW-1185">Reference proteome</keyword>
<dbReference type="InterPro" id="IPR049245">
    <property type="entry name" value="DUF6880"/>
</dbReference>
<protein>
    <recommendedName>
        <fullName evidence="3">Gll2284 protein</fullName>
    </recommendedName>
</protein>
<evidence type="ECO:0000313" key="1">
    <source>
        <dbReference type="EMBL" id="MBO0610712.1"/>
    </source>
</evidence>
<dbReference type="Pfam" id="PF21810">
    <property type="entry name" value="DUF6880"/>
    <property type="match status" value="1"/>
</dbReference>
<accession>A0ABS3IFA7</accession>
<name>A0ABS3IFA7_9MICO</name>
<dbReference type="RefSeq" id="WP_207276621.1">
    <property type="nucleotide sequence ID" value="NZ_JAFMPK010000047.1"/>
</dbReference>
<comment type="caution">
    <text evidence="1">The sequence shown here is derived from an EMBL/GenBank/DDBJ whole genome shotgun (WGS) entry which is preliminary data.</text>
</comment>
<dbReference type="EMBL" id="JAFMPK010000047">
    <property type="protein sequence ID" value="MBO0610712.1"/>
    <property type="molecule type" value="Genomic_DNA"/>
</dbReference>
<organism evidence="1 2">
    <name type="scientific">Myceligenerans salitolerans</name>
    <dbReference type="NCBI Taxonomy" id="1230528"/>
    <lineage>
        <taxon>Bacteria</taxon>
        <taxon>Bacillati</taxon>
        <taxon>Actinomycetota</taxon>
        <taxon>Actinomycetes</taxon>
        <taxon>Micrococcales</taxon>
        <taxon>Promicromonosporaceae</taxon>
        <taxon>Myceligenerans</taxon>
    </lineage>
</organism>
<proteinExistence type="predicted"/>
<sequence length="403" mass="45504">MPSALADAVLPLIRTRADLHRWSAANAHGAQMHAAADLLEDAADTDPTEALDVTRRAIDSSLKIIMRADDSSGIIGNAIQRLLELHADFAYRATPPASRLVDWMVKVTFVEGGGMFEADPALYADALGEAGLARYRDKIDQIAATPDRSDDFHVGWAYRRLAVAQRDIDQIIRLHVRDRKVAAWLQDTAEALEWVGEHELALDYARQGVDFGHGHQSKQAARYWLDLLAKRRPDRLEEAAVYVFRRWPTASWAARLHKIAVTNDTWDLYTEEVTAALTASPLGPRDVVIFTLRSLEDVPTAWRLAHDLNLTSTDVWEDLVAAYEKTDPIAVIRIQQDLVEAELQDAGAAHYKRAARRLRHLRATLKRHDAALDDVDHWITDLRNRHKNRPRLQTEFDRAGLPR</sequence>
<dbReference type="Proteomes" id="UP000664617">
    <property type="component" value="Unassembled WGS sequence"/>
</dbReference>
<evidence type="ECO:0000313" key="2">
    <source>
        <dbReference type="Proteomes" id="UP000664617"/>
    </source>
</evidence>